<dbReference type="InterPro" id="IPR000845">
    <property type="entry name" value="Nucleoside_phosphorylase_d"/>
</dbReference>
<keyword evidence="13" id="KW-1185">Reference proteome</keyword>
<dbReference type="PANTHER" id="PTHR11904">
    <property type="entry name" value="METHYLTHIOADENOSINE/PURINE NUCLEOSIDE PHOSPHORYLASE"/>
    <property type="match status" value="1"/>
</dbReference>
<reference evidence="12 13" key="1">
    <citation type="submission" date="2019-09" db="EMBL/GenBank/DDBJ databases">
        <title>Bird 10,000 Genomes (B10K) Project - Family phase.</title>
        <authorList>
            <person name="Zhang G."/>
        </authorList>
    </citation>
    <scope>NUCLEOTIDE SEQUENCE [LARGE SCALE GENOMIC DNA]</scope>
    <source>
        <strain evidence="12">B10K-DU-001-34</strain>
        <tissue evidence="12">Muscle</tissue>
    </source>
</reference>
<organism evidence="12 13">
    <name type="scientific">Dicaeum eximium</name>
    <dbReference type="NCBI Taxonomy" id="667154"/>
    <lineage>
        <taxon>Eukaryota</taxon>
        <taxon>Metazoa</taxon>
        <taxon>Chordata</taxon>
        <taxon>Craniata</taxon>
        <taxon>Vertebrata</taxon>
        <taxon>Euteleostomi</taxon>
        <taxon>Archelosauria</taxon>
        <taxon>Archosauria</taxon>
        <taxon>Dinosauria</taxon>
        <taxon>Saurischia</taxon>
        <taxon>Theropoda</taxon>
        <taxon>Coelurosauria</taxon>
        <taxon>Aves</taxon>
        <taxon>Neognathae</taxon>
        <taxon>Neoaves</taxon>
        <taxon>Telluraves</taxon>
        <taxon>Australaves</taxon>
        <taxon>Passeriformes</taxon>
        <taxon>Passeroidea</taxon>
        <taxon>Dicaeidae</taxon>
        <taxon>Dicaeum</taxon>
    </lineage>
</organism>
<evidence type="ECO:0000313" key="13">
    <source>
        <dbReference type="Proteomes" id="UP000523279"/>
    </source>
</evidence>
<accession>A0A7K9JLU4</accession>
<dbReference type="SUPFAM" id="SSF53167">
    <property type="entry name" value="Purine and uridine phosphorylases"/>
    <property type="match status" value="1"/>
</dbReference>
<protein>
    <recommendedName>
        <fullName evidence="3">purine-nucleoside phosphorylase</fullName>
        <ecNumber evidence="3">2.4.2.1</ecNumber>
    </recommendedName>
    <alternativeName>
        <fullName evidence="10">Inosine-guanosine phosphorylase</fullName>
    </alternativeName>
</protein>
<evidence type="ECO:0000256" key="5">
    <source>
        <dbReference type="ARBA" id="ARBA00022679"/>
    </source>
</evidence>
<evidence type="ECO:0000256" key="9">
    <source>
        <dbReference type="ARBA" id="ARBA00023970"/>
    </source>
</evidence>
<evidence type="ECO:0000256" key="2">
    <source>
        <dbReference type="ARBA" id="ARBA00006751"/>
    </source>
</evidence>
<feature type="non-terminal residue" evidence="12">
    <location>
        <position position="1"/>
    </location>
</feature>
<comment type="catalytic activity">
    <reaction evidence="6">
        <text>inosine + phosphate = alpha-D-ribose 1-phosphate + hypoxanthine</text>
        <dbReference type="Rhea" id="RHEA:27646"/>
        <dbReference type="ChEBI" id="CHEBI:17368"/>
        <dbReference type="ChEBI" id="CHEBI:17596"/>
        <dbReference type="ChEBI" id="CHEBI:43474"/>
        <dbReference type="ChEBI" id="CHEBI:57720"/>
        <dbReference type="EC" id="2.4.2.1"/>
    </reaction>
</comment>
<evidence type="ECO:0000259" key="11">
    <source>
        <dbReference type="Pfam" id="PF01048"/>
    </source>
</evidence>
<evidence type="ECO:0000313" key="12">
    <source>
        <dbReference type="EMBL" id="NXH38590.1"/>
    </source>
</evidence>
<proteinExistence type="inferred from homology"/>
<dbReference type="InterPro" id="IPR035994">
    <property type="entry name" value="Nucleoside_phosphorylase_sf"/>
</dbReference>
<comment type="catalytic activity">
    <reaction evidence="9">
        <text>guanosine + phosphate = alpha-D-ribose 1-phosphate + guanine</text>
        <dbReference type="Rhea" id="RHEA:13233"/>
        <dbReference type="ChEBI" id="CHEBI:16235"/>
        <dbReference type="ChEBI" id="CHEBI:16750"/>
        <dbReference type="ChEBI" id="CHEBI:43474"/>
        <dbReference type="ChEBI" id="CHEBI:57720"/>
        <dbReference type="EC" id="2.4.2.1"/>
    </reaction>
</comment>
<evidence type="ECO:0000256" key="10">
    <source>
        <dbReference type="ARBA" id="ARBA00031036"/>
    </source>
</evidence>
<dbReference type="PANTHER" id="PTHR11904:SF9">
    <property type="entry name" value="PURINE NUCLEOSIDE PHOSPHORYLASE-RELATED"/>
    <property type="match status" value="1"/>
</dbReference>
<dbReference type="Pfam" id="PF01048">
    <property type="entry name" value="PNP_UDP_1"/>
    <property type="match status" value="1"/>
</dbReference>
<evidence type="ECO:0000256" key="4">
    <source>
        <dbReference type="ARBA" id="ARBA00022676"/>
    </source>
</evidence>
<dbReference type="Gene3D" id="3.40.50.1580">
    <property type="entry name" value="Nucleoside phosphorylase domain"/>
    <property type="match status" value="1"/>
</dbReference>
<name>A0A7K9JLU4_9PASE</name>
<comment type="pathway">
    <text evidence="1">Purine metabolism; purine nucleoside salvage.</text>
</comment>
<evidence type="ECO:0000256" key="3">
    <source>
        <dbReference type="ARBA" id="ARBA00011886"/>
    </source>
</evidence>
<evidence type="ECO:0000256" key="7">
    <source>
        <dbReference type="ARBA" id="ARBA00023929"/>
    </source>
</evidence>
<keyword evidence="4" id="KW-0328">Glycosyltransferase</keyword>
<gene>
    <name evidence="12" type="primary">Pnp_0</name>
    <name evidence="12" type="ORF">DICEXI_R15732</name>
</gene>
<feature type="non-terminal residue" evidence="12">
    <location>
        <position position="54"/>
    </location>
</feature>
<keyword evidence="5" id="KW-0808">Transferase</keyword>
<dbReference type="AlphaFoldDB" id="A0A7K9JLU4"/>
<comment type="similarity">
    <text evidence="2">Belongs to the PNP/MTAP phosphorylase family.</text>
</comment>
<evidence type="ECO:0000256" key="8">
    <source>
        <dbReference type="ARBA" id="ARBA00023950"/>
    </source>
</evidence>
<sequence length="54" mass="5895">MTNAYDRWLRRRALALAPPELRARAGVYVGVGGPSYETPAECRFLRCIGADAVG</sequence>
<comment type="catalytic activity">
    <reaction evidence="7">
        <text>2'-deoxyguanosine + phosphate = 2-deoxy-alpha-D-ribose 1-phosphate + guanine</text>
        <dbReference type="Rhea" id="RHEA:27738"/>
        <dbReference type="ChEBI" id="CHEBI:16235"/>
        <dbReference type="ChEBI" id="CHEBI:17172"/>
        <dbReference type="ChEBI" id="CHEBI:43474"/>
        <dbReference type="ChEBI" id="CHEBI:57259"/>
        <dbReference type="EC" id="2.4.2.1"/>
    </reaction>
</comment>
<dbReference type="GO" id="GO:0004731">
    <property type="term" value="F:purine-nucleoside phosphorylase activity"/>
    <property type="evidence" value="ECO:0007669"/>
    <property type="project" value="UniProtKB-EC"/>
</dbReference>
<dbReference type="InterPro" id="IPR011268">
    <property type="entry name" value="Purine_phosphorylase"/>
</dbReference>
<dbReference type="EMBL" id="VWZP01001037">
    <property type="protein sequence ID" value="NXH38590.1"/>
    <property type="molecule type" value="Genomic_DNA"/>
</dbReference>
<comment type="caution">
    <text evidence="12">The sequence shown here is derived from an EMBL/GenBank/DDBJ whole genome shotgun (WGS) entry which is preliminary data.</text>
</comment>
<dbReference type="GO" id="GO:0005737">
    <property type="term" value="C:cytoplasm"/>
    <property type="evidence" value="ECO:0007669"/>
    <property type="project" value="TreeGrafter"/>
</dbReference>
<dbReference type="EC" id="2.4.2.1" evidence="3"/>
<dbReference type="Proteomes" id="UP000523279">
    <property type="component" value="Unassembled WGS sequence"/>
</dbReference>
<evidence type="ECO:0000256" key="1">
    <source>
        <dbReference type="ARBA" id="ARBA00005058"/>
    </source>
</evidence>
<dbReference type="GO" id="GO:0009116">
    <property type="term" value="P:nucleoside metabolic process"/>
    <property type="evidence" value="ECO:0007669"/>
    <property type="project" value="InterPro"/>
</dbReference>
<comment type="catalytic activity">
    <reaction evidence="8">
        <text>2'-deoxyinosine + phosphate = 2-deoxy-alpha-D-ribose 1-phosphate + hypoxanthine</text>
        <dbReference type="Rhea" id="RHEA:27750"/>
        <dbReference type="ChEBI" id="CHEBI:17368"/>
        <dbReference type="ChEBI" id="CHEBI:28997"/>
        <dbReference type="ChEBI" id="CHEBI:43474"/>
        <dbReference type="ChEBI" id="CHEBI:57259"/>
        <dbReference type="EC" id="2.4.2.1"/>
    </reaction>
</comment>
<evidence type="ECO:0000256" key="6">
    <source>
        <dbReference type="ARBA" id="ARBA00023918"/>
    </source>
</evidence>
<feature type="domain" description="Nucleoside phosphorylase" evidence="11">
    <location>
        <begin position="3"/>
        <end position="54"/>
    </location>
</feature>